<dbReference type="GO" id="GO:0003677">
    <property type="term" value="F:DNA binding"/>
    <property type="evidence" value="ECO:0007669"/>
    <property type="project" value="UniProtKB-KW"/>
</dbReference>
<evidence type="ECO:0000256" key="6">
    <source>
        <dbReference type="ARBA" id="ARBA00023125"/>
    </source>
</evidence>
<dbReference type="PANTHER" id="PTHR30118:SF6">
    <property type="entry name" value="HTH-TYPE TRANSCRIPTIONAL REGULATOR LEUO"/>
    <property type="match status" value="1"/>
</dbReference>
<evidence type="ECO:0000256" key="1">
    <source>
        <dbReference type="ARBA" id="ARBA00003502"/>
    </source>
</evidence>
<keyword evidence="11" id="KW-1185">Reference proteome</keyword>
<dbReference type="InterPro" id="IPR036388">
    <property type="entry name" value="WH-like_DNA-bd_sf"/>
</dbReference>
<dbReference type="InterPro" id="IPR000847">
    <property type="entry name" value="LysR_HTH_N"/>
</dbReference>
<comment type="similarity">
    <text evidence="2">Belongs to the LysR transcriptional regulatory family.</text>
</comment>
<evidence type="ECO:0000256" key="3">
    <source>
        <dbReference type="ARBA" id="ARBA00022458"/>
    </source>
</evidence>
<dbReference type="RefSeq" id="WP_145662247.1">
    <property type="nucleotide sequence ID" value="NZ_VITK01000003.1"/>
</dbReference>
<evidence type="ECO:0000256" key="2">
    <source>
        <dbReference type="ARBA" id="ARBA00009437"/>
    </source>
</evidence>
<keyword evidence="8" id="KW-0804">Transcription</keyword>
<evidence type="ECO:0000313" key="10">
    <source>
        <dbReference type="EMBL" id="TWB02416.1"/>
    </source>
</evidence>
<keyword evidence="5" id="KW-0805">Transcription regulation</keyword>
<dbReference type="PROSITE" id="PS50931">
    <property type="entry name" value="HTH_LYSR"/>
    <property type="match status" value="1"/>
</dbReference>
<dbReference type="AlphaFoldDB" id="A0A560DZ71"/>
<dbReference type="Pfam" id="PF00126">
    <property type="entry name" value="HTH_1"/>
    <property type="match status" value="1"/>
</dbReference>
<comment type="caution">
    <text evidence="10">The sequence shown here is derived from an EMBL/GenBank/DDBJ whole genome shotgun (WGS) entry which is preliminary data.</text>
</comment>
<dbReference type="Gene3D" id="1.10.10.10">
    <property type="entry name" value="Winged helix-like DNA-binding domain superfamily/Winged helix DNA-binding domain"/>
    <property type="match status" value="1"/>
</dbReference>
<dbReference type="SUPFAM" id="SSF53850">
    <property type="entry name" value="Periplasmic binding protein-like II"/>
    <property type="match status" value="1"/>
</dbReference>
<evidence type="ECO:0000256" key="4">
    <source>
        <dbReference type="ARBA" id="ARBA00022491"/>
    </source>
</evidence>
<evidence type="ECO:0000256" key="7">
    <source>
        <dbReference type="ARBA" id="ARBA00023159"/>
    </source>
</evidence>
<dbReference type="Pfam" id="PF03466">
    <property type="entry name" value="LysR_substrate"/>
    <property type="match status" value="1"/>
</dbReference>
<comment type="function">
    <text evidence="1">NodD regulates the expression of the nodABCFE genes which encode other nodulation proteins. NodD is also a negative regulator of its own expression. Binds flavonoids as inducers.</text>
</comment>
<dbReference type="InterPro" id="IPR005119">
    <property type="entry name" value="LysR_subst-bd"/>
</dbReference>
<protein>
    <submittedName>
        <fullName evidence="10">LysR family nod box-dependent transcriptional activator</fullName>
    </submittedName>
</protein>
<dbReference type="PANTHER" id="PTHR30118">
    <property type="entry name" value="HTH-TYPE TRANSCRIPTIONAL REGULATOR LEUO-RELATED"/>
    <property type="match status" value="1"/>
</dbReference>
<dbReference type="GO" id="GO:0003700">
    <property type="term" value="F:DNA-binding transcription factor activity"/>
    <property type="evidence" value="ECO:0007669"/>
    <property type="project" value="InterPro"/>
</dbReference>
<evidence type="ECO:0000313" key="11">
    <source>
        <dbReference type="Proteomes" id="UP000319949"/>
    </source>
</evidence>
<dbReference type="EMBL" id="VITK01000003">
    <property type="protein sequence ID" value="TWB02416.1"/>
    <property type="molecule type" value="Genomic_DNA"/>
</dbReference>
<gene>
    <name evidence="10" type="ORF">FBZ96_1031198</name>
</gene>
<dbReference type="Gene3D" id="3.40.190.10">
    <property type="entry name" value="Periplasmic binding protein-like II"/>
    <property type="match status" value="2"/>
</dbReference>
<accession>A0A560DZ71</accession>
<keyword evidence="6" id="KW-0238">DNA-binding</keyword>
<dbReference type="InterPro" id="IPR036390">
    <property type="entry name" value="WH_DNA-bd_sf"/>
</dbReference>
<dbReference type="Proteomes" id="UP000319949">
    <property type="component" value="Unassembled WGS sequence"/>
</dbReference>
<sequence length="313" mass="35712">MRFEGLDLNLLVALDAILDERSVKGASQRLHLSQPAMSSAVNRLRRYFNDEIYTVSQRKLVPTPLAQSLEGPTRDILLRIRANLISTPKFEPQHSKRRFRMVVSDYATTVLMTRVMRRVYKAAPHISIEFLPFNDRIGDQLQRGDVDLVILPDTILVDGHPHQSLFGDEFCCVAWSGNRKIGRSVSLNRYLELGHVTAQFGPSPGSISFEEEALEKLGYKRRVELIAPNFTTMAIMLIGTDRVATMHSRLASVLTRHFPLKLLRPPFRISGFRECLQWPALFHLDPALSWFRQIITEISSEIDRTPANKMGFE</sequence>
<keyword evidence="7" id="KW-0010">Activator</keyword>
<evidence type="ECO:0000259" key="9">
    <source>
        <dbReference type="PROSITE" id="PS50931"/>
    </source>
</evidence>
<dbReference type="SUPFAM" id="SSF46785">
    <property type="entry name" value="Winged helix' DNA-binding domain"/>
    <property type="match status" value="1"/>
</dbReference>
<keyword evidence="4" id="KW-0678">Repressor</keyword>
<reference evidence="10 11" key="1">
    <citation type="submission" date="2019-06" db="EMBL/GenBank/DDBJ databases">
        <title>Genomic Encyclopedia of Type Strains, Phase IV (KMG-V): Genome sequencing to study the core and pangenomes of soil and plant-associated prokaryotes.</title>
        <authorList>
            <person name="Whitman W."/>
        </authorList>
    </citation>
    <scope>NUCLEOTIDE SEQUENCE [LARGE SCALE GENOMIC DNA]</scope>
    <source>
        <strain evidence="10 11">BR 510</strain>
    </source>
</reference>
<proteinExistence type="inferred from homology"/>
<dbReference type="OrthoDB" id="8339333at2"/>
<evidence type="ECO:0000256" key="8">
    <source>
        <dbReference type="ARBA" id="ARBA00023163"/>
    </source>
</evidence>
<name>A0A560DZ71_9BRAD</name>
<organism evidence="10 11">
    <name type="scientific">Bradyrhizobium stylosanthis</name>
    <dbReference type="NCBI Taxonomy" id="1803665"/>
    <lineage>
        <taxon>Bacteria</taxon>
        <taxon>Pseudomonadati</taxon>
        <taxon>Pseudomonadota</taxon>
        <taxon>Alphaproteobacteria</taxon>
        <taxon>Hyphomicrobiales</taxon>
        <taxon>Nitrobacteraceae</taxon>
        <taxon>Bradyrhizobium</taxon>
    </lineage>
</organism>
<evidence type="ECO:0000256" key="5">
    <source>
        <dbReference type="ARBA" id="ARBA00023015"/>
    </source>
</evidence>
<feature type="domain" description="HTH lysR-type" evidence="9">
    <location>
        <begin position="6"/>
        <end position="63"/>
    </location>
</feature>
<keyword evidence="3" id="KW-0536">Nodulation</keyword>
<dbReference type="InterPro" id="IPR050389">
    <property type="entry name" value="LysR-type_TF"/>
</dbReference>